<proteinExistence type="predicted"/>
<evidence type="ECO:0000313" key="1">
    <source>
        <dbReference type="EMBL" id="CAB4922623.1"/>
    </source>
</evidence>
<accession>A0A6J7HW96</accession>
<name>A0A6J7HW96_9ZZZZ</name>
<protein>
    <submittedName>
        <fullName evidence="1">Unannotated protein</fullName>
    </submittedName>
</protein>
<organism evidence="1">
    <name type="scientific">freshwater metagenome</name>
    <dbReference type="NCBI Taxonomy" id="449393"/>
    <lineage>
        <taxon>unclassified sequences</taxon>
        <taxon>metagenomes</taxon>
        <taxon>ecological metagenomes</taxon>
    </lineage>
</organism>
<gene>
    <name evidence="1" type="ORF">UFOPK3614_00946</name>
</gene>
<reference evidence="1" key="1">
    <citation type="submission" date="2020-05" db="EMBL/GenBank/DDBJ databases">
        <authorList>
            <person name="Chiriac C."/>
            <person name="Salcher M."/>
            <person name="Ghai R."/>
            <person name="Kavagutti S V."/>
        </authorList>
    </citation>
    <scope>NUCLEOTIDE SEQUENCE</scope>
</reference>
<dbReference type="EMBL" id="CAFBMS010000059">
    <property type="protein sequence ID" value="CAB4922623.1"/>
    <property type="molecule type" value="Genomic_DNA"/>
</dbReference>
<dbReference type="AlphaFoldDB" id="A0A6J7HW96"/>
<sequence length="371" mass="41292">MNRSRDARSVELLAAALNCFPDPTHTEVDATLRRMAEQPKGSILHLDNGATLVWGNIEQLVGNRGHVEIAELSNAIRQYHIPRSNPPSYVVLMDSFKSTNSSHPGIDSGALQVLSKVKGKADLTVIEASTIREVSIKRQESNQVKLGQQSRREEYEFEPQSAELSGGKGLRAIRNGLSRLSAFVSAGQQPPSLTESQWSRMNQDDKHLAIIKFSYPSDWNEMVQLSMQEAGVQLDRFLERAFPNEKSVHAHNLGVLLSHRLIGGMTEGHEEWMTSLSGPFRLDKAIEAVSQNRALEVSWVRRPSRSGKDSWVISAALNSRRYVICKIEPSFDGARPEVSQTKGVIYYFQEGSQVRGPSDGSVWDLLAESSR</sequence>